<dbReference type="OrthoDB" id="5904555at2"/>
<comment type="caution">
    <text evidence="1">The sequence shown here is derived from an EMBL/GenBank/DDBJ whole genome shotgun (WGS) entry which is preliminary data.</text>
</comment>
<gene>
    <name evidence="1" type="ORF">JCM19240_6786</name>
</gene>
<reference evidence="1 2" key="1">
    <citation type="submission" date="2014-09" db="EMBL/GenBank/DDBJ databases">
        <title>Vibrio maritimus JCM 19240. (C210) whole genome shotgun sequence.</title>
        <authorList>
            <person name="Sawabe T."/>
            <person name="Meirelles P."/>
            <person name="Nakanishi M."/>
            <person name="Sayaka M."/>
            <person name="Hattori M."/>
            <person name="Ohkuma M."/>
        </authorList>
    </citation>
    <scope>NUCLEOTIDE SEQUENCE [LARGE SCALE GENOMIC DNA]</scope>
    <source>
        <strain evidence="1 2">JCM 19240</strain>
    </source>
</reference>
<keyword evidence="2" id="KW-1185">Reference proteome</keyword>
<protein>
    <submittedName>
        <fullName evidence="1">Uncharacterized protein</fullName>
    </submittedName>
</protein>
<evidence type="ECO:0000313" key="1">
    <source>
        <dbReference type="EMBL" id="GAL37608.1"/>
    </source>
</evidence>
<accession>A0A090TE73</accession>
<dbReference type="AlphaFoldDB" id="A0A090TE73"/>
<organism evidence="1 2">
    <name type="scientific">Vibrio maritimus</name>
    <dbReference type="NCBI Taxonomy" id="990268"/>
    <lineage>
        <taxon>Bacteria</taxon>
        <taxon>Pseudomonadati</taxon>
        <taxon>Pseudomonadota</taxon>
        <taxon>Gammaproteobacteria</taxon>
        <taxon>Vibrionales</taxon>
        <taxon>Vibrionaceae</taxon>
        <taxon>Vibrio</taxon>
    </lineage>
</organism>
<evidence type="ECO:0000313" key="2">
    <source>
        <dbReference type="Proteomes" id="UP000029224"/>
    </source>
</evidence>
<name>A0A090TE73_9VIBR</name>
<dbReference type="Proteomes" id="UP000029224">
    <property type="component" value="Unassembled WGS sequence"/>
</dbReference>
<dbReference type="EMBL" id="BBMT01000019">
    <property type="protein sequence ID" value="GAL37608.1"/>
    <property type="molecule type" value="Genomic_DNA"/>
</dbReference>
<reference evidence="1 2" key="2">
    <citation type="submission" date="2014-09" db="EMBL/GenBank/DDBJ databases">
        <authorList>
            <consortium name="NBRP consortium"/>
            <person name="Sawabe T."/>
            <person name="Meirelles P."/>
            <person name="Nakanishi M."/>
            <person name="Sayaka M."/>
            <person name="Hattori M."/>
            <person name="Ohkuma M."/>
        </authorList>
    </citation>
    <scope>NUCLEOTIDE SEQUENCE [LARGE SCALE GENOMIC DNA]</scope>
    <source>
        <strain evidence="1 2">JCM 19240</strain>
    </source>
</reference>
<sequence length="59" mass="6926">MNQTLEQDIVDAIHHLDTNQLRDVKSFVERLSSEKRIKDLVTEEELDMLLRVSASKQRC</sequence>
<proteinExistence type="predicted"/>